<dbReference type="Proteomes" id="UP001055940">
    <property type="component" value="Chromosome"/>
</dbReference>
<keyword evidence="1" id="KW-0808">Transferase</keyword>
<keyword evidence="4" id="KW-1185">Reference proteome</keyword>
<gene>
    <name evidence="3" type="ORF">NE857_28310</name>
</gene>
<dbReference type="GO" id="GO:0005524">
    <property type="term" value="F:ATP binding"/>
    <property type="evidence" value="ECO:0007669"/>
    <property type="project" value="UniProtKB-KW"/>
</dbReference>
<keyword evidence="1" id="KW-0418">Kinase</keyword>
<dbReference type="Gene3D" id="3.30.565.10">
    <property type="entry name" value="Histidine kinase-like ATPase, C-terminal domain"/>
    <property type="match status" value="1"/>
</dbReference>
<feature type="domain" description="Histidine kinase/HSP90-like ATPase" evidence="2">
    <location>
        <begin position="26"/>
        <end position="126"/>
    </location>
</feature>
<keyword evidence="3" id="KW-0067">ATP-binding</keyword>
<dbReference type="SUPFAM" id="SSF55874">
    <property type="entry name" value="ATPase domain of HSP90 chaperone/DNA topoisomerase II/histidine kinase"/>
    <property type="match status" value="1"/>
</dbReference>
<accession>A0ABY5D557</accession>
<reference evidence="3" key="1">
    <citation type="submission" date="2022-06" db="EMBL/GenBank/DDBJ databases">
        <authorList>
            <person name="Ping M."/>
        </authorList>
    </citation>
    <scope>NUCLEOTIDE SEQUENCE</scope>
    <source>
        <strain evidence="3">JCM11759T</strain>
    </source>
</reference>
<dbReference type="PANTHER" id="PTHR35526">
    <property type="entry name" value="ANTI-SIGMA-F FACTOR RSBW-RELATED"/>
    <property type="match status" value="1"/>
</dbReference>
<dbReference type="InterPro" id="IPR036890">
    <property type="entry name" value="HATPase_C_sf"/>
</dbReference>
<protein>
    <submittedName>
        <fullName evidence="3">ATP-binding protein</fullName>
    </submittedName>
</protein>
<keyword evidence="3" id="KW-0547">Nucleotide-binding</keyword>
<organism evidence="3 4">
    <name type="scientific">Nocardiopsis exhalans</name>
    <dbReference type="NCBI Taxonomy" id="163604"/>
    <lineage>
        <taxon>Bacteria</taxon>
        <taxon>Bacillati</taxon>
        <taxon>Actinomycetota</taxon>
        <taxon>Actinomycetes</taxon>
        <taxon>Streptosporangiales</taxon>
        <taxon>Nocardiopsidaceae</taxon>
        <taxon>Nocardiopsis</taxon>
    </lineage>
</organism>
<dbReference type="CDD" id="cd16936">
    <property type="entry name" value="HATPase_RsbW-like"/>
    <property type="match status" value="1"/>
</dbReference>
<dbReference type="PANTHER" id="PTHR35526:SF3">
    <property type="entry name" value="ANTI-SIGMA-F FACTOR RSBW"/>
    <property type="match status" value="1"/>
</dbReference>
<dbReference type="InterPro" id="IPR050267">
    <property type="entry name" value="Anti-sigma-factor_SerPK"/>
</dbReference>
<evidence type="ECO:0000313" key="3">
    <source>
        <dbReference type="EMBL" id="USY19132.1"/>
    </source>
</evidence>
<dbReference type="EMBL" id="CP099837">
    <property type="protein sequence ID" value="USY19132.1"/>
    <property type="molecule type" value="Genomic_DNA"/>
</dbReference>
<evidence type="ECO:0000313" key="4">
    <source>
        <dbReference type="Proteomes" id="UP001055940"/>
    </source>
</evidence>
<sequence length="145" mass="16096">MSNRIVSACPEGRRLAPLRRSTFRYPARPECVKDARRWLDRRMSMAGVPGDSSSTALLLLSELVTNCVTHQEAGFIVVRAHLCVGGLRTEVRDDSGQLPDLCAHSPSPDSESGRGLWLVDALATRWGRFESNRGPGVFFALTWER</sequence>
<dbReference type="InterPro" id="IPR003594">
    <property type="entry name" value="HATPase_dom"/>
</dbReference>
<evidence type="ECO:0000259" key="2">
    <source>
        <dbReference type="Pfam" id="PF13581"/>
    </source>
</evidence>
<proteinExistence type="predicted"/>
<dbReference type="Pfam" id="PF13581">
    <property type="entry name" value="HATPase_c_2"/>
    <property type="match status" value="1"/>
</dbReference>
<keyword evidence="1" id="KW-0723">Serine/threonine-protein kinase</keyword>
<dbReference type="RefSeq" id="WP_254418404.1">
    <property type="nucleotide sequence ID" value="NZ_BAAAJB010000081.1"/>
</dbReference>
<name>A0ABY5D557_9ACTN</name>
<evidence type="ECO:0000256" key="1">
    <source>
        <dbReference type="ARBA" id="ARBA00022527"/>
    </source>
</evidence>